<dbReference type="Gene3D" id="3.40.50.10140">
    <property type="entry name" value="Toll/interleukin-1 receptor homology (TIR) domain"/>
    <property type="match status" value="1"/>
</dbReference>
<evidence type="ECO:0000256" key="6">
    <source>
        <dbReference type="SAM" id="Phobius"/>
    </source>
</evidence>
<dbReference type="PANTHER" id="PTHR24365:SF541">
    <property type="entry name" value="PROTEIN TOLL-RELATED"/>
    <property type="match status" value="1"/>
</dbReference>
<gene>
    <name evidence="8" type="ORF">OFUS_LOCUS2477</name>
</gene>
<dbReference type="InterPro" id="IPR032675">
    <property type="entry name" value="LRR_dom_sf"/>
</dbReference>
<dbReference type="GO" id="GO:0007165">
    <property type="term" value="P:signal transduction"/>
    <property type="evidence" value="ECO:0007669"/>
    <property type="project" value="InterPro"/>
</dbReference>
<dbReference type="Gene3D" id="3.80.10.10">
    <property type="entry name" value="Ribonuclease Inhibitor"/>
    <property type="match status" value="1"/>
</dbReference>
<dbReference type="InterPro" id="IPR035897">
    <property type="entry name" value="Toll_tir_struct_dom_sf"/>
</dbReference>
<reference evidence="8" key="1">
    <citation type="submission" date="2022-03" db="EMBL/GenBank/DDBJ databases">
        <authorList>
            <person name="Martin C."/>
        </authorList>
    </citation>
    <scope>NUCLEOTIDE SEQUENCE</scope>
</reference>
<evidence type="ECO:0000256" key="2">
    <source>
        <dbReference type="ARBA" id="ARBA00022692"/>
    </source>
</evidence>
<dbReference type="SUPFAM" id="SSF52200">
    <property type="entry name" value="Toll/Interleukin receptor TIR domain"/>
    <property type="match status" value="1"/>
</dbReference>
<dbReference type="Proteomes" id="UP000749559">
    <property type="component" value="Unassembled WGS sequence"/>
</dbReference>
<keyword evidence="2 6" id="KW-0812">Transmembrane</keyword>
<keyword evidence="4 6" id="KW-1133">Transmembrane helix</keyword>
<accession>A0A8S4N2R6</accession>
<dbReference type="GO" id="GO:0038023">
    <property type="term" value="F:signaling receptor activity"/>
    <property type="evidence" value="ECO:0007669"/>
    <property type="project" value="TreeGrafter"/>
</dbReference>
<evidence type="ECO:0000256" key="1">
    <source>
        <dbReference type="ARBA" id="ARBA00004167"/>
    </source>
</evidence>
<feature type="domain" description="TIR" evidence="7">
    <location>
        <begin position="145"/>
        <end position="283"/>
    </location>
</feature>
<evidence type="ECO:0000313" key="9">
    <source>
        <dbReference type="Proteomes" id="UP000749559"/>
    </source>
</evidence>
<dbReference type="EMBL" id="CAIIXF020000001">
    <property type="protein sequence ID" value="CAH1775133.1"/>
    <property type="molecule type" value="Genomic_DNA"/>
</dbReference>
<comment type="subcellular location">
    <subcellularLocation>
        <location evidence="1">Membrane</location>
        <topology evidence="1">Single-pass membrane protein</topology>
    </subcellularLocation>
</comment>
<proteinExistence type="predicted"/>
<feature type="transmembrane region" description="Helical" evidence="6">
    <location>
        <begin position="97"/>
        <end position="118"/>
    </location>
</feature>
<dbReference type="PROSITE" id="PS50104">
    <property type="entry name" value="TIR"/>
    <property type="match status" value="1"/>
</dbReference>
<organism evidence="8 9">
    <name type="scientific">Owenia fusiformis</name>
    <name type="common">Polychaete worm</name>
    <dbReference type="NCBI Taxonomy" id="6347"/>
    <lineage>
        <taxon>Eukaryota</taxon>
        <taxon>Metazoa</taxon>
        <taxon>Spiralia</taxon>
        <taxon>Lophotrochozoa</taxon>
        <taxon>Annelida</taxon>
        <taxon>Polychaeta</taxon>
        <taxon>Sedentaria</taxon>
        <taxon>Canalipalpata</taxon>
        <taxon>Sabellida</taxon>
        <taxon>Oweniida</taxon>
        <taxon>Oweniidae</taxon>
        <taxon>Owenia</taxon>
    </lineage>
</organism>
<dbReference type="PANTHER" id="PTHR24365">
    <property type="entry name" value="TOLL-LIKE RECEPTOR"/>
    <property type="match status" value="1"/>
</dbReference>
<protein>
    <recommendedName>
        <fullName evidence="7">TIR domain-containing protein</fullName>
    </recommendedName>
</protein>
<evidence type="ECO:0000313" key="8">
    <source>
        <dbReference type="EMBL" id="CAH1775133.1"/>
    </source>
</evidence>
<dbReference type="SMART" id="SM00255">
    <property type="entry name" value="TIR"/>
    <property type="match status" value="1"/>
</dbReference>
<name>A0A8S4N2R6_OWEFU</name>
<evidence type="ECO:0000256" key="5">
    <source>
        <dbReference type="ARBA" id="ARBA00023136"/>
    </source>
</evidence>
<dbReference type="OrthoDB" id="2015831at2759"/>
<dbReference type="Pfam" id="PF13676">
    <property type="entry name" value="TIR_2"/>
    <property type="match status" value="1"/>
</dbReference>
<dbReference type="AlphaFoldDB" id="A0A8S4N2R6"/>
<dbReference type="InterPro" id="IPR000157">
    <property type="entry name" value="TIR_dom"/>
</dbReference>
<evidence type="ECO:0000259" key="7">
    <source>
        <dbReference type="PROSITE" id="PS50104"/>
    </source>
</evidence>
<keyword evidence="3" id="KW-0732">Signal</keyword>
<dbReference type="GO" id="GO:0005886">
    <property type="term" value="C:plasma membrane"/>
    <property type="evidence" value="ECO:0007669"/>
    <property type="project" value="TreeGrafter"/>
</dbReference>
<keyword evidence="5 6" id="KW-0472">Membrane</keyword>
<keyword evidence="9" id="KW-1185">Reference proteome</keyword>
<sequence>MLINGNPLLKVLGGGPLNVQDQWESKWSILLSNNPWDCCTALSLKRWLNSHQSIIPNLVDIHCMRGNLTELVPLFEISDSNLTCIPEPPIPFQQTSYFHAIIGVLVVVSLILTTALLFKRFESLIKLKFFIWFGWRFDRIDNSNKQYDALLSYSGLNGDWVRDELLIKLEEAGYKLCLHERDFRAGEPIMDNINNAIDNSKRTIIVLSNEFLQSGYALYEFLRSYDDWVRGERDPVILVLYDSLDTLDEDDLAKHPSLKLYLSTRTYLARNNKYFWENIILAMPRPATKATRSRQ</sequence>
<dbReference type="PRINTS" id="PR01537">
    <property type="entry name" value="INTRLKN1R1F"/>
</dbReference>
<evidence type="ECO:0000256" key="4">
    <source>
        <dbReference type="ARBA" id="ARBA00022989"/>
    </source>
</evidence>
<comment type="caution">
    <text evidence="8">The sequence shown here is derived from an EMBL/GenBank/DDBJ whole genome shotgun (WGS) entry which is preliminary data.</text>
</comment>
<evidence type="ECO:0000256" key="3">
    <source>
        <dbReference type="ARBA" id="ARBA00022729"/>
    </source>
</evidence>